<feature type="domain" description="4Fe-4S ferredoxin-type" evidence="4">
    <location>
        <begin position="141"/>
        <end position="170"/>
    </location>
</feature>
<dbReference type="CDD" id="cd10549">
    <property type="entry name" value="MtMvhB_like"/>
    <property type="match status" value="1"/>
</dbReference>
<keyword evidence="2" id="KW-0408">Iron</keyword>
<dbReference type="EMBL" id="JACRTC010000001">
    <property type="protein sequence ID" value="MBC8569429.1"/>
    <property type="molecule type" value="Genomic_DNA"/>
</dbReference>
<keyword evidence="1" id="KW-0479">Metal-binding</keyword>
<gene>
    <name evidence="5" type="ORF">H8709_01110</name>
</gene>
<dbReference type="GO" id="GO:0046872">
    <property type="term" value="F:metal ion binding"/>
    <property type="evidence" value="ECO:0007669"/>
    <property type="project" value="UniProtKB-KW"/>
</dbReference>
<dbReference type="InterPro" id="IPR050340">
    <property type="entry name" value="Cytosolic_Fe-S_CAF"/>
</dbReference>
<protein>
    <submittedName>
        <fullName evidence="5">4Fe-4S dicluster domain-containing protein</fullName>
    </submittedName>
</protein>
<evidence type="ECO:0000313" key="6">
    <source>
        <dbReference type="Proteomes" id="UP000660861"/>
    </source>
</evidence>
<comment type="caution">
    <text evidence="5">The sequence shown here is derived from an EMBL/GenBank/DDBJ whole genome shotgun (WGS) entry which is preliminary data.</text>
</comment>
<dbReference type="GO" id="GO:0051536">
    <property type="term" value="F:iron-sulfur cluster binding"/>
    <property type="evidence" value="ECO:0007669"/>
    <property type="project" value="UniProtKB-KW"/>
</dbReference>
<dbReference type="InterPro" id="IPR017900">
    <property type="entry name" value="4Fe4S_Fe_S_CS"/>
</dbReference>
<dbReference type="InterPro" id="IPR004108">
    <property type="entry name" value="Fe_hydrogenase_lsu_C"/>
</dbReference>
<dbReference type="Pfam" id="PF00037">
    <property type="entry name" value="Fer4"/>
    <property type="match status" value="2"/>
</dbReference>
<feature type="domain" description="4Fe-4S ferredoxin-type" evidence="4">
    <location>
        <begin position="187"/>
        <end position="216"/>
    </location>
</feature>
<organism evidence="5 6">
    <name type="scientific">Zongyangia hominis</name>
    <dbReference type="NCBI Taxonomy" id="2763677"/>
    <lineage>
        <taxon>Bacteria</taxon>
        <taxon>Bacillati</taxon>
        <taxon>Bacillota</taxon>
        <taxon>Clostridia</taxon>
        <taxon>Eubacteriales</taxon>
        <taxon>Oscillospiraceae</taxon>
        <taxon>Zongyangia</taxon>
    </lineage>
</organism>
<dbReference type="PROSITE" id="PS00198">
    <property type="entry name" value="4FE4S_FER_1"/>
    <property type="match status" value="1"/>
</dbReference>
<evidence type="ECO:0000313" key="5">
    <source>
        <dbReference type="EMBL" id="MBC8569429.1"/>
    </source>
</evidence>
<dbReference type="InterPro" id="IPR027631">
    <property type="entry name" value="Mono_FeFe_hydrog"/>
</dbReference>
<dbReference type="SUPFAM" id="SSF54862">
    <property type="entry name" value="4Fe-4S ferredoxins"/>
    <property type="match status" value="1"/>
</dbReference>
<dbReference type="PANTHER" id="PTHR11615">
    <property type="entry name" value="NITRATE, FORMATE, IRON DEHYDROGENASE"/>
    <property type="match status" value="1"/>
</dbReference>
<keyword evidence="6" id="KW-1185">Reference proteome</keyword>
<dbReference type="Gene3D" id="3.30.70.20">
    <property type="match status" value="2"/>
</dbReference>
<evidence type="ECO:0000259" key="4">
    <source>
        <dbReference type="PROSITE" id="PS51379"/>
    </source>
</evidence>
<dbReference type="PROSITE" id="PS51379">
    <property type="entry name" value="4FE4S_FER_2"/>
    <property type="match status" value="3"/>
</dbReference>
<dbReference type="AlphaFoldDB" id="A0A926I5Z0"/>
<sequence>MRGIYTPVTKLRRQVFAQIAEFAYRNEEYAAFEEIPYKIIKGEVATYRDSIFKERAIIGERLRLAMGLSLRKVDEHMPVAKGIEECAKPEKYYEPPLVNVIPFACNACPETSLMVTDNCRGCLAHPCVSVCPVKAVSFENGKSHIDQDKCVRCGRCKDVCPYSAIVKYERPCAAACGVDAIESDYLGRAKINYDKCVSCGMCIVNCPFGAIADKSQIYQLIRAIMDGQEVVAEIAPAFVGQFGPLATPDKVKDALKELGFSAVYEVAIGADIGAMAEADHYVNHVGKDLPFLATSCCPSWSVMAKNNFPDLAGCVSEALTPMVATARIIKKEHPDAKVVFIGPCAAKKLEASRRSVRSDVDFVITFEELMGMFVAKGIDFGSVDTEPMDDATGAGRGYAVAGGVADAIANCIKEKYPDVEVKVDRAEGLRNCKKMLQIAKAGKRNGYLLEGMACPGGCVGGAGTVIPINKASAAVKSFQTKAGSSIAYDSKYADEKIEE</sequence>
<dbReference type="Pfam" id="PF02906">
    <property type="entry name" value="Fe_hyd_lg_C"/>
    <property type="match status" value="1"/>
</dbReference>
<evidence type="ECO:0000256" key="1">
    <source>
        <dbReference type="ARBA" id="ARBA00022723"/>
    </source>
</evidence>
<keyword evidence="3" id="KW-0411">Iron-sulfur</keyword>
<accession>A0A926I5Z0</accession>
<dbReference type="InterPro" id="IPR009016">
    <property type="entry name" value="Fe_hydrogenase"/>
</dbReference>
<dbReference type="NCBIfam" id="TIGR04105">
    <property type="entry name" value="FeFe_hydrog_B1"/>
    <property type="match status" value="1"/>
</dbReference>
<reference evidence="5" key="1">
    <citation type="submission" date="2020-08" db="EMBL/GenBank/DDBJ databases">
        <title>Genome public.</title>
        <authorList>
            <person name="Liu C."/>
            <person name="Sun Q."/>
        </authorList>
    </citation>
    <scope>NUCLEOTIDE SEQUENCE</scope>
    <source>
        <strain evidence="5">NSJ-54</strain>
    </source>
</reference>
<feature type="domain" description="4Fe-4S ferredoxin-type" evidence="4">
    <location>
        <begin position="110"/>
        <end position="140"/>
    </location>
</feature>
<name>A0A926I5Z0_9FIRM</name>
<evidence type="ECO:0000256" key="3">
    <source>
        <dbReference type="ARBA" id="ARBA00023014"/>
    </source>
</evidence>
<dbReference type="RefSeq" id="WP_262396528.1">
    <property type="nucleotide sequence ID" value="NZ_JACRTC010000001.1"/>
</dbReference>
<dbReference type="InterPro" id="IPR017896">
    <property type="entry name" value="4Fe4S_Fe-S-bd"/>
</dbReference>
<dbReference type="Proteomes" id="UP000660861">
    <property type="component" value="Unassembled WGS sequence"/>
</dbReference>
<dbReference type="Gene3D" id="3.40.950.10">
    <property type="entry name" value="Fe-only Hydrogenase (Larger Subunit), Chain L, domain 3"/>
    <property type="match status" value="1"/>
</dbReference>
<proteinExistence type="predicted"/>
<dbReference type="SUPFAM" id="SSF53920">
    <property type="entry name" value="Fe-only hydrogenase"/>
    <property type="match status" value="1"/>
</dbReference>
<evidence type="ECO:0000256" key="2">
    <source>
        <dbReference type="ARBA" id="ARBA00023004"/>
    </source>
</evidence>